<feature type="signal peptide" evidence="2">
    <location>
        <begin position="1"/>
        <end position="22"/>
    </location>
</feature>
<dbReference type="NCBIfam" id="TIGR03765">
    <property type="entry name" value="ICE_PFL_4695"/>
    <property type="match status" value="1"/>
</dbReference>
<evidence type="ECO:0000256" key="1">
    <source>
        <dbReference type="SAM" id="Phobius"/>
    </source>
</evidence>
<gene>
    <name evidence="3" type="ORF">C41B8_13820</name>
</gene>
<dbReference type="InterPro" id="IPR021300">
    <property type="entry name" value="Integr_conj_element_PFL4695"/>
</dbReference>
<dbReference type="RefSeq" id="WP_037339340.1">
    <property type="nucleotide sequence ID" value="NZ_APNK01000024.1"/>
</dbReference>
<dbReference type="STRING" id="1304275.C41B8_13820"/>
<dbReference type="AlphaFoldDB" id="A0A084IJ13"/>
<evidence type="ECO:0000313" key="3">
    <source>
        <dbReference type="EMBL" id="KEZ76697.1"/>
    </source>
</evidence>
<accession>A0A084IJ13</accession>
<comment type="caution">
    <text evidence="3">The sequence shown here is derived from an EMBL/GenBank/DDBJ whole genome shotgun (WGS) entry which is preliminary data.</text>
</comment>
<keyword evidence="2" id="KW-0732">Signal</keyword>
<keyword evidence="1" id="KW-0472">Membrane</keyword>
<evidence type="ECO:0000313" key="4">
    <source>
        <dbReference type="Proteomes" id="UP000028302"/>
    </source>
</evidence>
<keyword evidence="4" id="KW-1185">Reference proteome</keyword>
<dbReference type="OrthoDB" id="8560395at2"/>
<evidence type="ECO:0000256" key="2">
    <source>
        <dbReference type="SAM" id="SignalP"/>
    </source>
</evidence>
<dbReference type="Proteomes" id="UP000028302">
    <property type="component" value="Unassembled WGS sequence"/>
</dbReference>
<dbReference type="EMBL" id="APNK01000024">
    <property type="protein sequence ID" value="KEZ76697.1"/>
    <property type="molecule type" value="Genomic_DNA"/>
</dbReference>
<organism evidence="3 4">
    <name type="scientific">Salinisphaera hydrothermalis (strain C41B8)</name>
    <dbReference type="NCBI Taxonomy" id="1304275"/>
    <lineage>
        <taxon>Bacteria</taxon>
        <taxon>Pseudomonadati</taxon>
        <taxon>Pseudomonadota</taxon>
        <taxon>Gammaproteobacteria</taxon>
        <taxon>Salinisphaerales</taxon>
        <taxon>Salinisphaeraceae</taxon>
        <taxon>Salinisphaera</taxon>
    </lineage>
</organism>
<dbReference type="PATRIC" id="fig|1304275.5.peg.2825"/>
<feature type="chain" id="PRO_5001776510" description="Integrating conjugative element protein" evidence="2">
    <location>
        <begin position="23"/>
        <end position="175"/>
    </location>
</feature>
<feature type="transmembrane region" description="Helical" evidence="1">
    <location>
        <begin position="88"/>
        <end position="110"/>
    </location>
</feature>
<keyword evidence="1" id="KW-1133">Transmembrane helix</keyword>
<dbReference type="eggNOG" id="COG3279">
    <property type="taxonomic scope" value="Bacteria"/>
</dbReference>
<name>A0A084IJ13_SALHC</name>
<evidence type="ECO:0008006" key="5">
    <source>
        <dbReference type="Google" id="ProtNLM"/>
    </source>
</evidence>
<reference evidence="3 4" key="1">
    <citation type="submission" date="2013-03" db="EMBL/GenBank/DDBJ databases">
        <title>Salinisphaera hydrothermalis C41B8 Genome Sequencing.</title>
        <authorList>
            <person name="Li C."/>
            <person name="Lai Q."/>
            <person name="Shao Z."/>
        </authorList>
    </citation>
    <scope>NUCLEOTIDE SEQUENCE [LARGE SCALE GENOMIC DNA]</scope>
    <source>
        <strain evidence="3 4">C41B8</strain>
    </source>
</reference>
<keyword evidence="1" id="KW-0812">Transmembrane</keyword>
<proteinExistence type="predicted"/>
<protein>
    <recommendedName>
        <fullName evidence="5">Integrating conjugative element protein</fullName>
    </recommendedName>
</protein>
<dbReference type="Pfam" id="PF11072">
    <property type="entry name" value="DUF2859"/>
    <property type="match status" value="1"/>
</dbReference>
<sequence>MPWIRALAAGALALGGLTSAQATLTVVASHGGMLARPYYAPIAAADVDENDAYSARDEATTHGPIREADMLPVASDRLTPGHVEPRKLSMPASMTPFFIIGAGPLSLRWLKQRGQRLHQLHAVGLVVNVQSVDQLQQLRAAGNGLVMRPVAGDDIAARLHLSHYPVLVTPQGIQQ</sequence>